<protein>
    <submittedName>
        <fullName evidence="1">Uncharacterized protein</fullName>
    </submittedName>
</protein>
<dbReference type="OrthoDB" id="5844058at2759"/>
<dbReference type="EMBL" id="JH712194">
    <property type="protein sequence ID" value="EFO24151.1"/>
    <property type="molecule type" value="Genomic_DNA"/>
</dbReference>
<dbReference type="RefSeq" id="XP_003139915.1">
    <property type="nucleotide sequence ID" value="XM_003139867.1"/>
</dbReference>
<dbReference type="CTD" id="9941736"/>
<dbReference type="GeneID" id="9941736"/>
<dbReference type="InParanoid" id="A0A1S0U415"/>
<dbReference type="PANTHER" id="PTHR37443">
    <property type="entry name" value="PROTEIN CBG09852-RELATED"/>
    <property type="match status" value="1"/>
</dbReference>
<sequence length="194" mass="22624">MNQISPICQQHWFYKLVNQRYGKALQSFYSYMGSILINKRACGMCSYKQSCGYGGVKKCNLSPFEIRGGRPFLPFYVSERICKQEDLLGVDQMDSCQVNYNKLSASFEINENRKREIQLNGGECKLWPTGEVDLSQVESVFQREIRSLKWINRLKRRKHEKVCRCCCFPFRPNPKTYRCEHIPNAPIAPGLEMN</sequence>
<dbReference type="FunCoup" id="A0A1S0U415">
    <property type="interactions" value="232"/>
</dbReference>
<organism evidence="1">
    <name type="scientific">Loa loa</name>
    <name type="common">Eye worm</name>
    <name type="synonym">Filaria loa</name>
    <dbReference type="NCBI Taxonomy" id="7209"/>
    <lineage>
        <taxon>Eukaryota</taxon>
        <taxon>Metazoa</taxon>
        <taxon>Ecdysozoa</taxon>
        <taxon>Nematoda</taxon>
        <taxon>Chromadorea</taxon>
        <taxon>Rhabditida</taxon>
        <taxon>Spirurina</taxon>
        <taxon>Spiruromorpha</taxon>
        <taxon>Filarioidea</taxon>
        <taxon>Onchocercidae</taxon>
        <taxon>Loa</taxon>
    </lineage>
</organism>
<proteinExistence type="predicted"/>
<dbReference type="InterPro" id="IPR040271">
    <property type="entry name" value="T19C3.2-like"/>
</dbReference>
<evidence type="ECO:0000313" key="1">
    <source>
        <dbReference type="EMBL" id="EFO24151.1"/>
    </source>
</evidence>
<dbReference type="KEGG" id="loa:LOAG_04330"/>
<dbReference type="PANTHER" id="PTHR37443:SF3">
    <property type="entry name" value="SECRETED PROTEIN"/>
    <property type="match status" value="1"/>
</dbReference>
<dbReference type="AlphaFoldDB" id="A0A1S0U415"/>
<reference evidence="1" key="1">
    <citation type="submission" date="2012-04" db="EMBL/GenBank/DDBJ databases">
        <title>The Genome Sequence of Loa loa.</title>
        <authorList>
            <consortium name="The Broad Institute Genome Sequencing Platform"/>
            <consortium name="Broad Institute Genome Sequencing Center for Infectious Disease"/>
            <person name="Nutman T.B."/>
            <person name="Fink D.L."/>
            <person name="Russ C."/>
            <person name="Young S."/>
            <person name="Zeng Q."/>
            <person name="Gargeya S."/>
            <person name="Alvarado L."/>
            <person name="Berlin A."/>
            <person name="Chapman S.B."/>
            <person name="Chen Z."/>
            <person name="Freedman E."/>
            <person name="Gellesch M."/>
            <person name="Goldberg J."/>
            <person name="Griggs A."/>
            <person name="Gujja S."/>
            <person name="Heilman E.R."/>
            <person name="Heiman D."/>
            <person name="Howarth C."/>
            <person name="Mehta T."/>
            <person name="Neiman D."/>
            <person name="Pearson M."/>
            <person name="Roberts A."/>
            <person name="Saif S."/>
            <person name="Shea T."/>
            <person name="Shenoy N."/>
            <person name="Sisk P."/>
            <person name="Stolte C."/>
            <person name="Sykes S."/>
            <person name="White J."/>
            <person name="Yandava C."/>
            <person name="Haas B."/>
            <person name="Henn M.R."/>
            <person name="Nusbaum C."/>
            <person name="Birren B."/>
        </authorList>
    </citation>
    <scope>NUCLEOTIDE SEQUENCE [LARGE SCALE GENOMIC DNA]</scope>
</reference>
<dbReference type="OMA" id="GPCIWPD"/>
<name>A0A1S0U415_LOALO</name>
<gene>
    <name evidence="1" type="ORF">LOAG_04330</name>
</gene>
<accession>A0A1S0U415</accession>